<keyword evidence="5 7" id="KW-1133">Transmembrane helix</keyword>
<evidence type="ECO:0000259" key="8">
    <source>
        <dbReference type="Pfam" id="PF03458"/>
    </source>
</evidence>
<dbReference type="GO" id="GO:0005886">
    <property type="term" value="C:plasma membrane"/>
    <property type="evidence" value="ECO:0007669"/>
    <property type="project" value="UniProtKB-SubCell"/>
</dbReference>
<feature type="transmembrane region" description="Helical" evidence="7">
    <location>
        <begin position="176"/>
        <end position="192"/>
    </location>
</feature>
<feature type="transmembrane region" description="Helical" evidence="7">
    <location>
        <begin position="90"/>
        <end position="108"/>
    </location>
</feature>
<keyword evidence="4 7" id="KW-0812">Transmembrane</keyword>
<feature type="transmembrane region" description="Helical" evidence="7">
    <location>
        <begin position="66"/>
        <end position="85"/>
    </location>
</feature>
<dbReference type="EMBL" id="CP003156">
    <property type="protein sequence ID" value="AEV31384.1"/>
    <property type="molecule type" value="Genomic_DNA"/>
</dbReference>
<dbReference type="KEGG" id="oho:Oweho_0363"/>
<keyword evidence="3" id="KW-1003">Cell membrane</keyword>
<keyword evidence="6 7" id="KW-0472">Membrane</keyword>
<accession>G8R8K2</accession>
<comment type="subcellular location">
    <subcellularLocation>
        <location evidence="1">Cell membrane</location>
        <topology evidence="1">Multi-pass membrane protein</topology>
    </subcellularLocation>
</comment>
<dbReference type="Proteomes" id="UP000005631">
    <property type="component" value="Chromosome"/>
</dbReference>
<sequence>MESTLFEILDTIGIFAFAMSGATLAIKKRFDVFGIFVLAFVTAVGGGTLRDLLIGTNAVSWIRDNQLIYTVTAGAIAAIILFKIIHRLNLFVYIFDAIGLGLFTIAGIEKGQILELNMFMCIALGAISATFGGVLRDILSGEKPMLLTRKEIYASASIAGGFVYFGLAALGISNQITAFAAVLFIIFVRIITHQYDIRMPELYREESVE</sequence>
<organism evidence="9 10">
    <name type="scientific">Owenweeksia hongkongensis (strain DSM 17368 / CIP 108786 / JCM 12287 / NRRL B-23963 / UST20020801)</name>
    <dbReference type="NCBI Taxonomy" id="926562"/>
    <lineage>
        <taxon>Bacteria</taxon>
        <taxon>Pseudomonadati</taxon>
        <taxon>Bacteroidota</taxon>
        <taxon>Flavobacteriia</taxon>
        <taxon>Flavobacteriales</taxon>
        <taxon>Owenweeksiaceae</taxon>
        <taxon>Owenweeksia</taxon>
    </lineage>
</organism>
<dbReference type="AlphaFoldDB" id="G8R8K2"/>
<evidence type="ECO:0000256" key="3">
    <source>
        <dbReference type="ARBA" id="ARBA00022475"/>
    </source>
</evidence>
<feature type="domain" description="Glycine transporter" evidence="8">
    <location>
        <begin position="8"/>
        <end position="81"/>
    </location>
</feature>
<dbReference type="HOGENOM" id="CLU_064906_2_1_10"/>
<evidence type="ECO:0000256" key="7">
    <source>
        <dbReference type="SAM" id="Phobius"/>
    </source>
</evidence>
<dbReference type="PANTHER" id="PTHR30506">
    <property type="entry name" value="INNER MEMBRANE PROTEIN"/>
    <property type="match status" value="1"/>
</dbReference>
<proteinExistence type="inferred from homology"/>
<evidence type="ECO:0000313" key="9">
    <source>
        <dbReference type="EMBL" id="AEV31384.1"/>
    </source>
</evidence>
<evidence type="ECO:0000256" key="2">
    <source>
        <dbReference type="ARBA" id="ARBA00008193"/>
    </source>
</evidence>
<feature type="transmembrane region" description="Helical" evidence="7">
    <location>
        <begin position="33"/>
        <end position="54"/>
    </location>
</feature>
<evidence type="ECO:0000256" key="4">
    <source>
        <dbReference type="ARBA" id="ARBA00022692"/>
    </source>
</evidence>
<feature type="transmembrane region" description="Helical" evidence="7">
    <location>
        <begin position="114"/>
        <end position="139"/>
    </location>
</feature>
<reference evidence="9 10" key="1">
    <citation type="journal article" date="2012" name="Stand. Genomic Sci.">
        <title>Genome sequence of the orange-pigmented seawater bacterium Owenweeksia hongkongensis type strain (UST20020801(T)).</title>
        <authorList>
            <person name="Riedel T."/>
            <person name="Held B."/>
            <person name="Nolan M."/>
            <person name="Lucas S."/>
            <person name="Lapidus A."/>
            <person name="Tice H."/>
            <person name="Del Rio T.G."/>
            <person name="Cheng J.F."/>
            <person name="Han C."/>
            <person name="Tapia R."/>
            <person name="Goodwin L.A."/>
            <person name="Pitluck S."/>
            <person name="Liolios K."/>
            <person name="Mavromatis K."/>
            <person name="Pagani I."/>
            <person name="Ivanova N."/>
            <person name="Mikhailova N."/>
            <person name="Pati A."/>
            <person name="Chen A."/>
            <person name="Palaniappan K."/>
            <person name="Rohde M."/>
            <person name="Tindall B.J."/>
            <person name="Detter J.C."/>
            <person name="Goker M."/>
            <person name="Woyke T."/>
            <person name="Bristow J."/>
            <person name="Eisen J.A."/>
            <person name="Markowitz V."/>
            <person name="Hugenholtz P."/>
            <person name="Klenk H.P."/>
            <person name="Kyrpides N.C."/>
        </authorList>
    </citation>
    <scope>NUCLEOTIDE SEQUENCE</scope>
    <source>
        <strain evidence="10">DSM 17368 / JCM 12287 / NRRL B-23963</strain>
    </source>
</reference>
<evidence type="ECO:0000256" key="1">
    <source>
        <dbReference type="ARBA" id="ARBA00004651"/>
    </source>
</evidence>
<feature type="transmembrane region" description="Helical" evidence="7">
    <location>
        <begin position="151"/>
        <end position="170"/>
    </location>
</feature>
<comment type="similarity">
    <text evidence="2">Belongs to the UPF0126 family.</text>
</comment>
<evidence type="ECO:0000256" key="6">
    <source>
        <dbReference type="ARBA" id="ARBA00023136"/>
    </source>
</evidence>
<feature type="domain" description="Glycine transporter" evidence="8">
    <location>
        <begin position="93"/>
        <end position="167"/>
    </location>
</feature>
<dbReference type="InterPro" id="IPR005115">
    <property type="entry name" value="Gly_transporter"/>
</dbReference>
<dbReference type="OrthoDB" id="9791874at2"/>
<dbReference type="Pfam" id="PF03458">
    <property type="entry name" value="Gly_transporter"/>
    <property type="match status" value="2"/>
</dbReference>
<feature type="transmembrane region" description="Helical" evidence="7">
    <location>
        <begin position="6"/>
        <end position="26"/>
    </location>
</feature>
<dbReference type="RefSeq" id="WP_014200745.1">
    <property type="nucleotide sequence ID" value="NC_016599.1"/>
</dbReference>
<evidence type="ECO:0000256" key="5">
    <source>
        <dbReference type="ARBA" id="ARBA00022989"/>
    </source>
</evidence>
<dbReference type="PANTHER" id="PTHR30506:SF3">
    <property type="entry name" value="UPF0126 INNER MEMBRANE PROTEIN YADS-RELATED"/>
    <property type="match status" value="1"/>
</dbReference>
<name>G8R8K2_OWEHD</name>
<dbReference type="eggNOG" id="COG2860">
    <property type="taxonomic scope" value="Bacteria"/>
</dbReference>
<keyword evidence="10" id="KW-1185">Reference proteome</keyword>
<evidence type="ECO:0000313" key="10">
    <source>
        <dbReference type="Proteomes" id="UP000005631"/>
    </source>
</evidence>
<gene>
    <name evidence="9" type="ordered locus">Oweho_0363</name>
</gene>
<protein>
    <submittedName>
        <fullName evidence="9">Putative membrane protein</fullName>
    </submittedName>
</protein>